<evidence type="ECO:0000256" key="5">
    <source>
        <dbReference type="SAM" id="Phobius"/>
    </source>
</evidence>
<dbReference type="CDD" id="cd17354">
    <property type="entry name" value="MFS_Mch1p_like"/>
    <property type="match status" value="1"/>
</dbReference>
<proteinExistence type="predicted"/>
<feature type="transmembrane region" description="Helical" evidence="5">
    <location>
        <begin position="554"/>
        <end position="576"/>
    </location>
</feature>
<evidence type="ECO:0000256" key="4">
    <source>
        <dbReference type="ARBA" id="ARBA00023136"/>
    </source>
</evidence>
<evidence type="ECO:0000259" key="6">
    <source>
        <dbReference type="Pfam" id="PF06813"/>
    </source>
</evidence>
<dbReference type="InterPro" id="IPR056555">
    <property type="entry name" value="NFD4_C"/>
</dbReference>
<sequence length="592" mass="64672">MSSWHNPMGKVAERLRAFSTNRWLVFVAAMWLQSMAGVGYLFGAISPVIKAALGYNQRQVAALGVAKNLGDCVGFLAGALSAAVPAWGLLLIGAAHSFLGYGWLWLVVTRQAPALPLWMMCVLLFVGTNYSTYFNTASLVTCIQNFPKSRGPTVGILKAFSGLTSAILTQIYAVMHSPDHATLIFMVAVGPALVAIGLMFVIRPVGGHEQARPSDNNYFMFIYSICLLLASYLVGVMLVQDFVQLSDRVVVLLTVILFILLVSPIVIPVAFILSPKPEHPVEEALLSETLITEANTLQDKEDQPEVILSEVEEKPEDIDSLPASDSRKRIAELQAKLVQAAARGKPHQWENFTLMQALVNTDFWLIWLSLLLGSGSGLAVIDNLGQMSQAVGFKDAHIFVSLTSIWNFLGRVGGGYLSEIIVREHTYPRHIALTIAQTLMAAGLFLFAMAWPGTMYIGTFLVGLGYGAHWAIVPAAVSELFGVKHFGAMYNFLTIENPTGSLIFSGLIVSNLYDYEAEKQAHRHQISALLSPQLLHNRSLLADGPLKCEGPPCFFVSSLTMSVFCIMGAGLSLIVVHRTKRVYAQFYQSINT</sequence>
<feature type="transmembrane region" description="Helical" evidence="5">
    <location>
        <begin position="457"/>
        <end position="477"/>
    </location>
</feature>
<feature type="domain" description="NFD4 C-terminal" evidence="7">
    <location>
        <begin position="358"/>
        <end position="518"/>
    </location>
</feature>
<dbReference type="Gene3D" id="1.20.1250.20">
    <property type="entry name" value="MFS general substrate transporter like domains"/>
    <property type="match status" value="2"/>
</dbReference>
<dbReference type="PANTHER" id="PTHR21576">
    <property type="entry name" value="UNCHARACTERIZED NODULIN-LIKE PROTEIN"/>
    <property type="match status" value="1"/>
</dbReference>
<evidence type="ECO:0008006" key="10">
    <source>
        <dbReference type="Google" id="ProtNLM"/>
    </source>
</evidence>
<dbReference type="AlphaFoldDB" id="A0ABC9D7H8"/>
<name>A0ABC9D7H8_9POAL</name>
<evidence type="ECO:0000313" key="9">
    <source>
        <dbReference type="Proteomes" id="UP001497457"/>
    </source>
</evidence>
<feature type="transmembrane region" description="Helical" evidence="5">
    <location>
        <begin position="364"/>
        <end position="384"/>
    </location>
</feature>
<evidence type="ECO:0000259" key="7">
    <source>
        <dbReference type="Pfam" id="PF23262"/>
    </source>
</evidence>
<protein>
    <recommendedName>
        <fullName evidence="10">Nodulin-like domain-containing protein</fullName>
    </recommendedName>
</protein>
<feature type="transmembrane region" description="Helical" evidence="5">
    <location>
        <begin position="154"/>
        <end position="175"/>
    </location>
</feature>
<feature type="transmembrane region" description="Helical" evidence="5">
    <location>
        <begin position="115"/>
        <end position="134"/>
    </location>
</feature>
<dbReference type="PANTHER" id="PTHR21576:SF96">
    <property type="entry name" value="OS04G0388700 PROTEIN"/>
    <property type="match status" value="1"/>
</dbReference>
<dbReference type="Pfam" id="PF23262">
    <property type="entry name" value="NFD4_C"/>
    <property type="match status" value="1"/>
</dbReference>
<dbReference type="GO" id="GO:0016020">
    <property type="term" value="C:membrane"/>
    <property type="evidence" value="ECO:0007669"/>
    <property type="project" value="UniProtKB-SubCell"/>
</dbReference>
<dbReference type="SUPFAM" id="SSF103473">
    <property type="entry name" value="MFS general substrate transporter"/>
    <property type="match status" value="2"/>
</dbReference>
<dbReference type="InterPro" id="IPR010658">
    <property type="entry name" value="Nodulin-like"/>
</dbReference>
<dbReference type="Pfam" id="PF06813">
    <property type="entry name" value="Nodulin-like"/>
    <property type="match status" value="1"/>
</dbReference>
<evidence type="ECO:0000256" key="3">
    <source>
        <dbReference type="ARBA" id="ARBA00022989"/>
    </source>
</evidence>
<dbReference type="Proteomes" id="UP001497457">
    <property type="component" value="Chromosome 31b"/>
</dbReference>
<feature type="domain" description="Nodulin-like" evidence="6">
    <location>
        <begin position="22"/>
        <end position="269"/>
    </location>
</feature>
<evidence type="ECO:0000256" key="2">
    <source>
        <dbReference type="ARBA" id="ARBA00022692"/>
    </source>
</evidence>
<organism evidence="8 9">
    <name type="scientific">Urochloa decumbens</name>
    <dbReference type="NCBI Taxonomy" id="240449"/>
    <lineage>
        <taxon>Eukaryota</taxon>
        <taxon>Viridiplantae</taxon>
        <taxon>Streptophyta</taxon>
        <taxon>Embryophyta</taxon>
        <taxon>Tracheophyta</taxon>
        <taxon>Spermatophyta</taxon>
        <taxon>Magnoliopsida</taxon>
        <taxon>Liliopsida</taxon>
        <taxon>Poales</taxon>
        <taxon>Poaceae</taxon>
        <taxon>PACMAD clade</taxon>
        <taxon>Panicoideae</taxon>
        <taxon>Panicodae</taxon>
        <taxon>Paniceae</taxon>
        <taxon>Melinidinae</taxon>
        <taxon>Urochloa</taxon>
    </lineage>
</organism>
<dbReference type="EMBL" id="OZ075141">
    <property type="protein sequence ID" value="CAL5032452.1"/>
    <property type="molecule type" value="Genomic_DNA"/>
</dbReference>
<evidence type="ECO:0000256" key="1">
    <source>
        <dbReference type="ARBA" id="ARBA00004141"/>
    </source>
</evidence>
<comment type="subcellular location">
    <subcellularLocation>
        <location evidence="1">Membrane</location>
        <topology evidence="1">Multi-pass membrane protein</topology>
    </subcellularLocation>
</comment>
<dbReference type="InterPro" id="IPR036259">
    <property type="entry name" value="MFS_trans_sf"/>
</dbReference>
<feature type="transmembrane region" description="Helical" evidence="5">
    <location>
        <begin position="251"/>
        <end position="273"/>
    </location>
</feature>
<feature type="transmembrane region" description="Helical" evidence="5">
    <location>
        <begin position="431"/>
        <end position="451"/>
    </location>
</feature>
<keyword evidence="4 5" id="KW-0472">Membrane</keyword>
<feature type="transmembrane region" description="Helical" evidence="5">
    <location>
        <begin position="86"/>
        <end position="108"/>
    </location>
</feature>
<gene>
    <name evidence="8" type="ORF">URODEC1_LOCUS82289</name>
</gene>
<accession>A0ABC9D7H8</accession>
<reference evidence="8" key="1">
    <citation type="submission" date="2024-10" db="EMBL/GenBank/DDBJ databases">
        <authorList>
            <person name="Ryan C."/>
        </authorList>
    </citation>
    <scope>NUCLEOTIDE SEQUENCE [LARGE SCALE GENOMIC DNA]</scope>
</reference>
<evidence type="ECO:0000313" key="8">
    <source>
        <dbReference type="EMBL" id="CAL5032452.1"/>
    </source>
</evidence>
<feature type="transmembrane region" description="Helical" evidence="5">
    <location>
        <begin position="182"/>
        <end position="206"/>
    </location>
</feature>
<keyword evidence="3 5" id="KW-1133">Transmembrane helix</keyword>
<feature type="transmembrane region" description="Helical" evidence="5">
    <location>
        <begin position="218"/>
        <end position="239"/>
    </location>
</feature>
<keyword evidence="9" id="KW-1185">Reference proteome</keyword>
<keyword evidence="2 5" id="KW-0812">Transmembrane</keyword>
<feature type="transmembrane region" description="Helical" evidence="5">
    <location>
        <begin position="23"/>
        <end position="48"/>
    </location>
</feature>